<dbReference type="Pfam" id="PF15963">
    <property type="entry name" value="Myb_DNA-bind_7"/>
    <property type="match status" value="1"/>
</dbReference>
<protein>
    <submittedName>
        <fullName evidence="6">Myb_DNA-bind_7 domain-containing protein</fullName>
    </submittedName>
</protein>
<accession>A0A158PLK3</accession>
<name>A0A158PLK3_ANGCS</name>
<dbReference type="GO" id="GO:0000126">
    <property type="term" value="C:transcription factor TFIIIB complex"/>
    <property type="evidence" value="ECO:0007669"/>
    <property type="project" value="TreeGrafter"/>
</dbReference>
<evidence type="ECO:0000259" key="3">
    <source>
        <dbReference type="Pfam" id="PF15963"/>
    </source>
</evidence>
<comment type="subcellular location">
    <subcellularLocation>
        <location evidence="1">Nucleus</location>
    </subcellularLocation>
</comment>
<reference evidence="6" key="1">
    <citation type="submission" date="2016-04" db="UniProtKB">
        <authorList>
            <consortium name="WormBaseParasite"/>
        </authorList>
    </citation>
    <scope>IDENTIFICATION</scope>
</reference>
<keyword evidence="5" id="KW-1185">Reference proteome</keyword>
<feature type="domain" description="Transcription factor TFIIIB component B'' Myb" evidence="3">
    <location>
        <begin position="100"/>
        <end position="156"/>
    </location>
</feature>
<dbReference type="GO" id="GO:0005634">
    <property type="term" value="C:nucleus"/>
    <property type="evidence" value="ECO:0007669"/>
    <property type="project" value="UniProtKB-SubCell"/>
</dbReference>
<evidence type="ECO:0000313" key="5">
    <source>
        <dbReference type="Proteomes" id="UP000267027"/>
    </source>
</evidence>
<evidence type="ECO:0000256" key="2">
    <source>
        <dbReference type="SAM" id="MobiDB-lite"/>
    </source>
</evidence>
<evidence type="ECO:0000256" key="1">
    <source>
        <dbReference type="ARBA" id="ARBA00004123"/>
    </source>
</evidence>
<dbReference type="OrthoDB" id="272624at2759"/>
<gene>
    <name evidence="4" type="ORF">ACOC_LOCUS11473</name>
</gene>
<dbReference type="InterPro" id="IPR039467">
    <property type="entry name" value="TFIIIB_B''_Myb"/>
</dbReference>
<dbReference type="PANTHER" id="PTHR22929">
    <property type="entry name" value="RNA POLYMERASE III TRANSCRIPTION INITIATION FACTOR B"/>
    <property type="match status" value="1"/>
</dbReference>
<dbReference type="STRING" id="334426.A0A158PLK3"/>
<dbReference type="GO" id="GO:0070898">
    <property type="term" value="P:RNA polymerase III preinitiation complex assembly"/>
    <property type="evidence" value="ECO:0007669"/>
    <property type="project" value="TreeGrafter"/>
</dbReference>
<dbReference type="Proteomes" id="UP000267027">
    <property type="component" value="Unassembled WGS sequence"/>
</dbReference>
<organism evidence="6">
    <name type="scientific">Angiostrongylus costaricensis</name>
    <name type="common">Nematode worm</name>
    <dbReference type="NCBI Taxonomy" id="334426"/>
    <lineage>
        <taxon>Eukaryota</taxon>
        <taxon>Metazoa</taxon>
        <taxon>Ecdysozoa</taxon>
        <taxon>Nematoda</taxon>
        <taxon>Chromadorea</taxon>
        <taxon>Rhabditida</taxon>
        <taxon>Rhabditina</taxon>
        <taxon>Rhabditomorpha</taxon>
        <taxon>Strongyloidea</taxon>
        <taxon>Metastrongylidae</taxon>
        <taxon>Angiostrongylus</taxon>
    </lineage>
</organism>
<reference evidence="4 5" key="2">
    <citation type="submission" date="2018-11" db="EMBL/GenBank/DDBJ databases">
        <authorList>
            <consortium name="Pathogen Informatics"/>
        </authorList>
    </citation>
    <scope>NUCLEOTIDE SEQUENCE [LARGE SCALE GENOMIC DNA]</scope>
    <source>
        <strain evidence="4 5">Costa Rica</strain>
    </source>
</reference>
<dbReference type="SUPFAM" id="SSF46689">
    <property type="entry name" value="Homeodomain-like"/>
    <property type="match status" value="1"/>
</dbReference>
<evidence type="ECO:0000313" key="4">
    <source>
        <dbReference type="EMBL" id="VDM63058.1"/>
    </source>
</evidence>
<sequence length="287" mass="33139">MRMVDMVYWNPKKEKGMSRHRADNESIIGEETSTNSRTDSTPSKVAAPQVKIGPDGRLVIDEDSLVVPEATSDSIWETMNEDRISRKVTSLSFRNRLWRKGTVWTEKETELFYEILRCTGPDFGLMHEFFPTRARSELKSKFNREERTNWAKLKEVSFRVFFVEFNFIQSIFYVVFFEVLSKPALLDDDLYDRAADIQKEIEKEALAKQTKKERDKDIKVVYKKRGRKQVHFSPIAVSLHLVFFGYLNRVQKAASAEVNGKNESIAVIIESSSESSSCEIEGGVNIR</sequence>
<dbReference type="WBParaSite" id="ACOC_0001147201-mRNA-1">
    <property type="protein sequence ID" value="ACOC_0001147201-mRNA-1"/>
    <property type="gene ID" value="ACOC_0001147201"/>
</dbReference>
<feature type="region of interest" description="Disordered" evidence="2">
    <location>
        <begin position="14"/>
        <end position="48"/>
    </location>
</feature>
<dbReference type="PANTHER" id="PTHR22929:SF0">
    <property type="entry name" value="TRANSCRIPTION FACTOR TFIIIB COMPONENT B'' HOMOLOG"/>
    <property type="match status" value="1"/>
</dbReference>
<dbReference type="AlphaFoldDB" id="A0A158PLK3"/>
<dbReference type="InterPro" id="IPR009057">
    <property type="entry name" value="Homeodomain-like_sf"/>
</dbReference>
<dbReference type="GO" id="GO:0001156">
    <property type="term" value="F:TFIIIC-class transcription factor complex binding"/>
    <property type="evidence" value="ECO:0007669"/>
    <property type="project" value="TreeGrafter"/>
</dbReference>
<dbReference type="EMBL" id="UYYA01004701">
    <property type="protein sequence ID" value="VDM63058.1"/>
    <property type="molecule type" value="Genomic_DNA"/>
</dbReference>
<proteinExistence type="predicted"/>
<feature type="compositionally biased region" description="Polar residues" evidence="2">
    <location>
        <begin position="31"/>
        <end position="43"/>
    </location>
</feature>
<evidence type="ECO:0000313" key="6">
    <source>
        <dbReference type="WBParaSite" id="ACOC_0001147201-mRNA-1"/>
    </source>
</evidence>
<feature type="compositionally biased region" description="Basic and acidic residues" evidence="2">
    <location>
        <begin position="14"/>
        <end position="24"/>
    </location>
</feature>